<organism evidence="1 2">
    <name type="scientific">Hibiscus sabdariffa</name>
    <name type="common">roselle</name>
    <dbReference type="NCBI Taxonomy" id="183260"/>
    <lineage>
        <taxon>Eukaryota</taxon>
        <taxon>Viridiplantae</taxon>
        <taxon>Streptophyta</taxon>
        <taxon>Embryophyta</taxon>
        <taxon>Tracheophyta</taxon>
        <taxon>Spermatophyta</taxon>
        <taxon>Magnoliopsida</taxon>
        <taxon>eudicotyledons</taxon>
        <taxon>Gunneridae</taxon>
        <taxon>Pentapetalae</taxon>
        <taxon>rosids</taxon>
        <taxon>malvids</taxon>
        <taxon>Malvales</taxon>
        <taxon>Malvaceae</taxon>
        <taxon>Malvoideae</taxon>
        <taxon>Hibiscus</taxon>
    </lineage>
</organism>
<dbReference type="Proteomes" id="UP001472677">
    <property type="component" value="Unassembled WGS sequence"/>
</dbReference>
<dbReference type="EMBL" id="JBBPBM010000061">
    <property type="protein sequence ID" value="KAK8515992.1"/>
    <property type="molecule type" value="Genomic_DNA"/>
</dbReference>
<protein>
    <submittedName>
        <fullName evidence="1">Uncharacterized protein</fullName>
    </submittedName>
</protein>
<name>A0ABR2C9A1_9ROSI</name>
<comment type="caution">
    <text evidence="1">The sequence shown here is derived from an EMBL/GenBank/DDBJ whole genome shotgun (WGS) entry which is preliminary data.</text>
</comment>
<evidence type="ECO:0000313" key="1">
    <source>
        <dbReference type="EMBL" id="KAK8515992.1"/>
    </source>
</evidence>
<accession>A0ABR2C9A1</accession>
<gene>
    <name evidence="1" type="ORF">V6N12_066830</name>
</gene>
<proteinExistence type="predicted"/>
<reference evidence="1 2" key="1">
    <citation type="journal article" date="2024" name="G3 (Bethesda)">
        <title>Genome assembly of Hibiscus sabdariffa L. provides insights into metabolisms of medicinal natural products.</title>
        <authorList>
            <person name="Kim T."/>
        </authorList>
    </citation>
    <scope>NUCLEOTIDE SEQUENCE [LARGE SCALE GENOMIC DNA]</scope>
    <source>
        <strain evidence="1">TK-2024</strain>
        <tissue evidence="1">Old leaves</tissue>
    </source>
</reference>
<sequence>MMPWFALFENVLDKHWRLAEEANRAICSTSRLRTNTGKNTRTNCHWQPQPNGSIRVVHVRLKMACIMWWSHLKCYPRSG</sequence>
<keyword evidence="2" id="KW-1185">Reference proteome</keyword>
<evidence type="ECO:0000313" key="2">
    <source>
        <dbReference type="Proteomes" id="UP001472677"/>
    </source>
</evidence>